<dbReference type="InterPro" id="IPR009843">
    <property type="entry name" value="DUF1403"/>
</dbReference>
<gene>
    <name evidence="2" type="ORF">SAMN04487972_13223</name>
</gene>
<dbReference type="Proteomes" id="UP000182312">
    <property type="component" value="Unassembled WGS sequence"/>
</dbReference>
<dbReference type="AlphaFoldDB" id="A0A1I0UAC2"/>
<evidence type="ECO:0000313" key="2">
    <source>
        <dbReference type="EMBL" id="SFA60975.1"/>
    </source>
</evidence>
<sequence>MSDLDDYWFDPLDDADPADPPLPRADRRALLDPPAWRAAEKDCAVDLARAAQAIGRLDGLLAGLDETLRRGLITRLAFSEVVSMLWAAGTPIPQEVLIRDLADAPSSVDLDALALARWAIGRLQGRGRLEALRDFLGLHRAGQGRGDSDLLRPTGADFDSETEGFAAGLAALEGCHAITRAAFGCRLWRLTDLSPDGHQLEAMCWAARAMADSAGPLVMVPMGQAGRRVWTIGGDAEGFLRAWCGAIAAGCEAGFRVIRQLMDWADRARRTTARIKGGNAGLVIDALVAHPVVSAAALEAEAAISRDTAERLLARLQGLGLVREITGGTRFRLWVAAV</sequence>
<dbReference type="EMBL" id="FOJO01000032">
    <property type="protein sequence ID" value="SFA60975.1"/>
    <property type="molecule type" value="Genomic_DNA"/>
</dbReference>
<proteinExistence type="predicted"/>
<protein>
    <submittedName>
        <fullName evidence="2">HTH DNA binding domain-containing protein</fullName>
    </submittedName>
</protein>
<reference evidence="2 3" key="1">
    <citation type="submission" date="2016-10" db="EMBL/GenBank/DDBJ databases">
        <authorList>
            <person name="de Groot N.N."/>
        </authorList>
    </citation>
    <scope>NUCLEOTIDE SEQUENCE [LARGE SCALE GENOMIC DNA]</scope>
    <source>
        <strain evidence="2 3">CGMCC 1.6117</strain>
    </source>
</reference>
<accession>A0A1I0UAC2</accession>
<evidence type="ECO:0000256" key="1">
    <source>
        <dbReference type="SAM" id="MobiDB-lite"/>
    </source>
</evidence>
<dbReference type="OrthoDB" id="8455637at2"/>
<name>A0A1I0UAC2_9RHOB</name>
<feature type="compositionally biased region" description="Acidic residues" evidence="1">
    <location>
        <begin position="1"/>
        <end position="17"/>
    </location>
</feature>
<dbReference type="RefSeq" id="WP_052081726.1">
    <property type="nucleotide sequence ID" value="NZ_FOJO01000032.1"/>
</dbReference>
<evidence type="ECO:0000313" key="3">
    <source>
        <dbReference type="Proteomes" id="UP000182312"/>
    </source>
</evidence>
<organism evidence="2 3">
    <name type="scientific">Paracoccus halophilus</name>
    <dbReference type="NCBI Taxonomy" id="376733"/>
    <lineage>
        <taxon>Bacteria</taxon>
        <taxon>Pseudomonadati</taxon>
        <taxon>Pseudomonadota</taxon>
        <taxon>Alphaproteobacteria</taxon>
        <taxon>Rhodobacterales</taxon>
        <taxon>Paracoccaceae</taxon>
        <taxon>Paracoccus</taxon>
    </lineage>
</organism>
<dbReference type="Pfam" id="PF07183">
    <property type="entry name" value="DUF1403"/>
    <property type="match status" value="1"/>
</dbReference>
<feature type="region of interest" description="Disordered" evidence="1">
    <location>
        <begin position="1"/>
        <end position="26"/>
    </location>
</feature>